<organism evidence="1 2">
    <name type="scientific">Nelumbo nucifera</name>
    <name type="common">Sacred lotus</name>
    <dbReference type="NCBI Taxonomy" id="4432"/>
    <lineage>
        <taxon>Eukaryota</taxon>
        <taxon>Viridiplantae</taxon>
        <taxon>Streptophyta</taxon>
        <taxon>Embryophyta</taxon>
        <taxon>Tracheophyta</taxon>
        <taxon>Spermatophyta</taxon>
        <taxon>Magnoliopsida</taxon>
        <taxon>Proteales</taxon>
        <taxon>Nelumbonaceae</taxon>
        <taxon>Nelumbo</taxon>
    </lineage>
</organism>
<evidence type="ECO:0000313" key="2">
    <source>
        <dbReference type="Proteomes" id="UP000607653"/>
    </source>
</evidence>
<evidence type="ECO:0000313" key="1">
    <source>
        <dbReference type="EMBL" id="DAD19555.1"/>
    </source>
</evidence>
<sequence length="52" mass="6509">MLELALQRIFQWKNILLSFPFLIYNRRLRLELFFPPLVEILFFNKHENLYPI</sequence>
<dbReference type="EMBL" id="DUZY01000001">
    <property type="protein sequence ID" value="DAD19555.1"/>
    <property type="molecule type" value="Genomic_DNA"/>
</dbReference>
<name>A0A822XL54_NELNU</name>
<protein>
    <submittedName>
        <fullName evidence="1">Uncharacterized protein</fullName>
    </submittedName>
</protein>
<proteinExistence type="predicted"/>
<gene>
    <name evidence="1" type="ORF">HUJ06_021018</name>
</gene>
<reference evidence="1 2" key="1">
    <citation type="journal article" date="2020" name="Mol. Biol. Evol.">
        <title>Distinct Expression and Methylation Patterns for Genes with Different Fates following a Single Whole-Genome Duplication in Flowering Plants.</title>
        <authorList>
            <person name="Shi T."/>
            <person name="Rahmani R.S."/>
            <person name="Gugger P.F."/>
            <person name="Wang M."/>
            <person name="Li H."/>
            <person name="Zhang Y."/>
            <person name="Li Z."/>
            <person name="Wang Q."/>
            <person name="Van de Peer Y."/>
            <person name="Marchal K."/>
            <person name="Chen J."/>
        </authorList>
    </citation>
    <scope>NUCLEOTIDE SEQUENCE [LARGE SCALE GENOMIC DNA]</scope>
    <source>
        <tissue evidence="1">Leaf</tissue>
    </source>
</reference>
<keyword evidence="2" id="KW-1185">Reference proteome</keyword>
<dbReference type="Proteomes" id="UP000607653">
    <property type="component" value="Unassembled WGS sequence"/>
</dbReference>
<dbReference type="AlphaFoldDB" id="A0A822XL54"/>
<accession>A0A822XL54</accession>
<comment type="caution">
    <text evidence="1">The sequence shown here is derived from an EMBL/GenBank/DDBJ whole genome shotgun (WGS) entry which is preliminary data.</text>
</comment>